<comment type="caution">
    <text evidence="1">The sequence shown here is derived from an EMBL/GenBank/DDBJ whole genome shotgun (WGS) entry which is preliminary data.</text>
</comment>
<organism evidence="1 2">
    <name type="scientific">Alternaria gaisen</name>
    <dbReference type="NCBI Taxonomy" id="167740"/>
    <lineage>
        <taxon>Eukaryota</taxon>
        <taxon>Fungi</taxon>
        <taxon>Dikarya</taxon>
        <taxon>Ascomycota</taxon>
        <taxon>Pezizomycotina</taxon>
        <taxon>Dothideomycetes</taxon>
        <taxon>Pleosporomycetidae</taxon>
        <taxon>Pleosporales</taxon>
        <taxon>Pleosporineae</taxon>
        <taxon>Pleosporaceae</taxon>
        <taxon>Alternaria</taxon>
        <taxon>Alternaria sect. Alternaria</taxon>
    </lineage>
</organism>
<evidence type="ECO:0000313" key="1">
    <source>
        <dbReference type="EMBL" id="KAB2100001.1"/>
    </source>
</evidence>
<dbReference type="Proteomes" id="UP000293547">
    <property type="component" value="Unassembled WGS sequence"/>
</dbReference>
<evidence type="ECO:0000313" key="2">
    <source>
        <dbReference type="Proteomes" id="UP000293547"/>
    </source>
</evidence>
<sequence>MNGKYPGAEDSLKCFYAYKNTFARDAIWMNIPRHIAFINTTNPYLNSGILDLDTMLATSMESPKPFEPHSLASWRTQGDLHRVDNAPSSLGSELAPTSVSSCFTPDLGALSLQIRSPPVSAIERPISPPTSLPDPYTSLVTILTTPSAMPPANSSFSLPFDSTGHMPRPASTSRLRGWPPCSNASISTQDEHEILFLLQRFSEGPGYWMDLFDLGNHFASHVPLQARENPLLRYAAVACAAKAFARVQERKLAIGGSLTHQAGMKQYPDVPSVDWEHKTAVYYNTAVSMLLHALNGEVASSSNESMCELRQRNSDPACAYNVSAPKRRRTSHNTSFVSSTEELLAVIAILCFYEFLDTSVSEWERHLKGAISFLVLSREHNRSLQLPNLVSSMSSASSKLASKAQRVVFWNIARQDMLAAFITKTSTRLGTDDLTLWRGAGLMLDEQAYIMPSNAAVCGYLEEDDAMIREELICNTLVWLMANLVNFMAVGSVTPDKAGVAWGGVAHRTRSFQWLGLRKQFQVWHEGLPVSFRPSARIAPSHTSGQVSNDDSASMFTKAWHSMPMCASTMQTYYMSQILLSMNKPHEPTLERSTEVIRMDYHQSVLVACQNHSRRIIGISLAQPDKAVRIYSVQPLFTAGQCLSDDRERRIVLRLLRDIESDTGWATDYRVRQLVEQWQRTKPDSQALWSDSR</sequence>
<accession>A0ACB6F6D9</accession>
<keyword evidence="2" id="KW-1185">Reference proteome</keyword>
<gene>
    <name evidence="1" type="ORF">AG0111_0g11738</name>
</gene>
<proteinExistence type="predicted"/>
<dbReference type="EMBL" id="PDWZ02000014">
    <property type="protein sequence ID" value="KAB2100001.1"/>
    <property type="molecule type" value="Genomic_DNA"/>
</dbReference>
<name>A0ACB6F6D9_9PLEO</name>
<protein>
    <submittedName>
        <fullName evidence="1">Uncharacterized protein</fullName>
    </submittedName>
</protein>
<reference evidence="1 2" key="1">
    <citation type="journal article" date="2019" name="bioRxiv">
        <title>Genomics, evolutionary history and diagnostics of the Alternaria alternata species group including apple and Asian pear pathotypes.</title>
        <authorList>
            <person name="Armitage A.D."/>
            <person name="Cockerton H.M."/>
            <person name="Sreenivasaprasad S."/>
            <person name="Woodhall J.W."/>
            <person name="Lane C.R."/>
            <person name="Harrison R.J."/>
            <person name="Clarkson J.P."/>
        </authorList>
    </citation>
    <scope>NUCLEOTIDE SEQUENCE [LARGE SCALE GENOMIC DNA]</scope>
    <source>
        <strain evidence="1 2">FERA 650</strain>
    </source>
</reference>